<evidence type="ECO:0000313" key="2">
    <source>
        <dbReference type="Proteomes" id="UP000683493"/>
    </source>
</evidence>
<dbReference type="EMBL" id="CP076724">
    <property type="protein sequence ID" value="QWV98677.1"/>
    <property type="molecule type" value="Genomic_DNA"/>
</dbReference>
<protein>
    <submittedName>
        <fullName evidence="1">YkgJ family cysteine cluster protein</fullName>
    </submittedName>
</protein>
<reference evidence="1 2" key="1">
    <citation type="submission" date="2021-06" db="EMBL/GenBank/DDBJ databases">
        <title>Gemonas diversity in paddy soil.</title>
        <authorList>
            <person name="Liu G."/>
        </authorList>
    </citation>
    <scope>NUCLEOTIDE SEQUENCE [LARGE SCALE GENOMIC DNA]</scope>
    <source>
        <strain evidence="1 2">RG29</strain>
    </source>
</reference>
<proteinExistence type="predicted"/>
<accession>A0ABX8JMS5</accession>
<evidence type="ECO:0000313" key="1">
    <source>
        <dbReference type="EMBL" id="QWV98677.1"/>
    </source>
</evidence>
<dbReference type="Pfam" id="PF03692">
    <property type="entry name" value="CxxCxxCC"/>
    <property type="match status" value="1"/>
</dbReference>
<organism evidence="1 2">
    <name type="scientific">Geomonas diazotrophica</name>
    <dbReference type="NCBI Taxonomy" id="2843197"/>
    <lineage>
        <taxon>Bacteria</taxon>
        <taxon>Pseudomonadati</taxon>
        <taxon>Thermodesulfobacteriota</taxon>
        <taxon>Desulfuromonadia</taxon>
        <taxon>Geobacterales</taxon>
        <taxon>Geobacteraceae</taxon>
        <taxon>Geomonas</taxon>
    </lineage>
</organism>
<gene>
    <name evidence="1" type="ORF">KP005_05150</name>
</gene>
<dbReference type="Proteomes" id="UP000683493">
    <property type="component" value="Chromosome"/>
</dbReference>
<keyword evidence="2" id="KW-1185">Reference proteome</keyword>
<sequence length="240" mass="26298">MTVTSETLTQLLDQATQQQMFLEMFVRSWVDDYRSGGGTVYCGKGCRNCCSLAVHTGFAEALAVARHLDEEQGKGVEKYAVTLRDLVQGVRELPQYLRLHRDEMGFCPLLNAEGACSVYPVRPLTCRSLISTRESAWCGADFAKIAPQEREAFLAGLDRKVVSFPSHYVGVLQESGKELEEAGAQQMRALLGFALYGNLGVLVHLCRKHDLAGAALQGSAQALRVISEAGFDHPLLVTMT</sequence>
<dbReference type="InterPro" id="IPR005358">
    <property type="entry name" value="Puta_zinc/iron-chelating_dom"/>
</dbReference>
<name>A0ABX8JMS5_9BACT</name>